<reference evidence="1" key="1">
    <citation type="journal article" date="2015" name="Nature">
        <title>Complex archaea that bridge the gap between prokaryotes and eukaryotes.</title>
        <authorList>
            <person name="Spang A."/>
            <person name="Saw J.H."/>
            <person name="Jorgensen S.L."/>
            <person name="Zaremba-Niedzwiedzka K."/>
            <person name="Martijn J."/>
            <person name="Lind A.E."/>
            <person name="van Eijk R."/>
            <person name="Schleper C."/>
            <person name="Guy L."/>
            <person name="Ettema T.J."/>
        </authorList>
    </citation>
    <scope>NUCLEOTIDE SEQUENCE</scope>
</reference>
<protein>
    <submittedName>
        <fullName evidence="1">Uncharacterized protein</fullName>
    </submittedName>
</protein>
<evidence type="ECO:0000313" key="1">
    <source>
        <dbReference type="EMBL" id="KKL96662.1"/>
    </source>
</evidence>
<proteinExistence type="predicted"/>
<gene>
    <name evidence="1" type="ORF">LCGC14_1842220</name>
</gene>
<name>A0A0F9JC59_9ZZZZ</name>
<dbReference type="AlphaFoldDB" id="A0A0F9JC59"/>
<dbReference type="EMBL" id="LAZR01018372">
    <property type="protein sequence ID" value="KKL96662.1"/>
    <property type="molecule type" value="Genomic_DNA"/>
</dbReference>
<sequence>MRPRRLDTHRKGYKSHAFTEVEDARILELRARGFNRSRVSKALDVAYYAVSTRVTMLETLASEPNSRVRVCIRPGCTTEFVSEWSGHRVCNGCRVSEESSEPFGNFVVMM</sequence>
<comment type="caution">
    <text evidence="1">The sequence shown here is derived from an EMBL/GenBank/DDBJ whole genome shotgun (WGS) entry which is preliminary data.</text>
</comment>
<accession>A0A0F9JC59</accession>
<organism evidence="1">
    <name type="scientific">marine sediment metagenome</name>
    <dbReference type="NCBI Taxonomy" id="412755"/>
    <lineage>
        <taxon>unclassified sequences</taxon>
        <taxon>metagenomes</taxon>
        <taxon>ecological metagenomes</taxon>
    </lineage>
</organism>